<dbReference type="InterPro" id="IPR007344">
    <property type="entry name" value="GrpB/CoaE"/>
</dbReference>
<dbReference type="Proteomes" id="UP000269154">
    <property type="component" value="Unassembled WGS sequence"/>
</dbReference>
<organism evidence="1 2">
    <name type="scientific">Okeania hirsuta</name>
    <dbReference type="NCBI Taxonomy" id="1458930"/>
    <lineage>
        <taxon>Bacteria</taxon>
        <taxon>Bacillati</taxon>
        <taxon>Cyanobacteriota</taxon>
        <taxon>Cyanophyceae</taxon>
        <taxon>Oscillatoriophycideae</taxon>
        <taxon>Oscillatoriales</taxon>
        <taxon>Microcoleaceae</taxon>
        <taxon>Okeania</taxon>
    </lineage>
</organism>
<dbReference type="OrthoDB" id="9799092at2"/>
<accession>A0A3N6NX80</accession>
<reference evidence="1 2" key="1">
    <citation type="journal article" date="2018" name="ACS Chem. Biol.">
        <title>Ketoreductase domain dysfunction expands chemodiversity: malyngamide biosynthesis in the cyanobacterium Okeania hirsuta.</title>
        <authorList>
            <person name="Moss N.A."/>
            <person name="Leao T."/>
            <person name="Rankin M."/>
            <person name="McCullough T.M."/>
            <person name="Qu P."/>
            <person name="Korobeynikov A."/>
            <person name="Smith J.L."/>
            <person name="Gerwick L."/>
            <person name="Gerwick W.H."/>
        </authorList>
    </citation>
    <scope>NUCLEOTIDE SEQUENCE [LARGE SCALE GENOMIC DNA]</scope>
    <source>
        <strain evidence="1 2">PAB10Feb10-1</strain>
    </source>
</reference>
<keyword evidence="2" id="KW-1185">Reference proteome</keyword>
<dbReference type="AlphaFoldDB" id="A0A3N6NX80"/>
<gene>
    <name evidence="1" type="ORF">D5R40_27145</name>
</gene>
<dbReference type="SUPFAM" id="SSF81301">
    <property type="entry name" value="Nucleotidyltransferase"/>
    <property type="match status" value="1"/>
</dbReference>
<comment type="caution">
    <text evidence="1">The sequence shown here is derived from an EMBL/GenBank/DDBJ whole genome shotgun (WGS) entry which is preliminary data.</text>
</comment>
<name>A0A3N6NX80_9CYAN</name>
<dbReference type="InterPro" id="IPR043519">
    <property type="entry name" value="NT_sf"/>
</dbReference>
<protein>
    <submittedName>
        <fullName evidence="1">GrpB family protein</fullName>
    </submittedName>
</protein>
<evidence type="ECO:0000313" key="1">
    <source>
        <dbReference type="EMBL" id="RQH27557.1"/>
    </source>
</evidence>
<sequence>MDAIIIVEHNPDWKFMFQQEATHIREVLGESLIHRIEHFGSTAVPGLAAKPIIDLLIEVSSLEEPKQIAIPQLKLLGYEYWFDNSDPERMFFVKGLPPNSPRTHHVHIVEADSILWECLIFRDYLCQHPDEAARYAKLKRNLAQRFSIARKAYTTGKTDYIKSVMEKARLQ</sequence>
<proteinExistence type="predicted"/>
<dbReference type="Gene3D" id="3.30.460.10">
    <property type="entry name" value="Beta Polymerase, domain 2"/>
    <property type="match status" value="1"/>
</dbReference>
<dbReference type="EMBL" id="RCBY01000243">
    <property type="protein sequence ID" value="RQH27557.1"/>
    <property type="molecule type" value="Genomic_DNA"/>
</dbReference>
<dbReference type="Pfam" id="PF04229">
    <property type="entry name" value="GrpB"/>
    <property type="match status" value="1"/>
</dbReference>
<evidence type="ECO:0000313" key="2">
    <source>
        <dbReference type="Proteomes" id="UP000269154"/>
    </source>
</evidence>
<dbReference type="PANTHER" id="PTHR34822">
    <property type="entry name" value="GRPB DOMAIN PROTEIN (AFU_ORTHOLOGUE AFUA_1G01530)"/>
    <property type="match status" value="1"/>
</dbReference>
<dbReference type="PANTHER" id="PTHR34822:SF1">
    <property type="entry name" value="GRPB FAMILY PROTEIN"/>
    <property type="match status" value="1"/>
</dbReference>
<dbReference type="RefSeq" id="WP_124143639.1">
    <property type="nucleotide sequence ID" value="NZ_CAWOKI010000357.1"/>
</dbReference>